<evidence type="ECO:0000256" key="4">
    <source>
        <dbReference type="ARBA" id="ARBA00012180"/>
    </source>
</evidence>
<dbReference type="Gene3D" id="3.30.420.10">
    <property type="entry name" value="Ribonuclease H-like superfamily/Ribonuclease H"/>
    <property type="match status" value="1"/>
</dbReference>
<keyword evidence="6 10" id="KW-0479">Metal-binding</keyword>
<organism evidence="13 14">
    <name type="scientific">Helcobacillus massiliensis</name>
    <dbReference type="NCBI Taxonomy" id="521392"/>
    <lineage>
        <taxon>Bacteria</taxon>
        <taxon>Bacillati</taxon>
        <taxon>Actinomycetota</taxon>
        <taxon>Actinomycetes</taxon>
        <taxon>Micrococcales</taxon>
        <taxon>Dermabacteraceae</taxon>
        <taxon>Helcobacillus</taxon>
    </lineage>
</organism>
<dbReference type="GO" id="GO:0005737">
    <property type="term" value="C:cytoplasm"/>
    <property type="evidence" value="ECO:0007669"/>
    <property type="project" value="UniProtKB-SubCell"/>
</dbReference>
<dbReference type="InterPro" id="IPR002156">
    <property type="entry name" value="RNaseH_domain"/>
</dbReference>
<keyword evidence="8 10" id="KW-0378">Hydrolase</keyword>
<evidence type="ECO:0000256" key="11">
    <source>
        <dbReference type="SAM" id="MobiDB-lite"/>
    </source>
</evidence>
<keyword evidence="5 10" id="KW-0540">Nuclease</keyword>
<evidence type="ECO:0000259" key="12">
    <source>
        <dbReference type="PROSITE" id="PS50879"/>
    </source>
</evidence>
<comment type="function">
    <text evidence="10">Endonuclease that specifically degrades the RNA of RNA-DNA hybrids.</text>
</comment>
<comment type="subcellular location">
    <subcellularLocation>
        <location evidence="10">Cytoplasm</location>
    </subcellularLocation>
</comment>
<reference evidence="13 14" key="1">
    <citation type="submission" date="2020-08" db="EMBL/GenBank/DDBJ databases">
        <title>Sequencing the genomes of 1000 actinobacteria strains.</title>
        <authorList>
            <person name="Klenk H.-P."/>
        </authorList>
    </citation>
    <scope>NUCLEOTIDE SEQUENCE [LARGE SCALE GENOMIC DNA]</scope>
    <source>
        <strain evidence="13 14">DSM 23040</strain>
    </source>
</reference>
<comment type="caution">
    <text evidence="13">The sequence shown here is derived from an EMBL/GenBank/DDBJ whole genome shotgun (WGS) entry which is preliminary data.</text>
</comment>
<proteinExistence type="inferred from homology"/>
<dbReference type="PANTHER" id="PTHR10642">
    <property type="entry name" value="RIBONUCLEASE H1"/>
    <property type="match status" value="1"/>
</dbReference>
<protein>
    <recommendedName>
        <fullName evidence="4 10">Ribonuclease H</fullName>
        <shortName evidence="10">RNase H</shortName>
        <ecNumber evidence="4 10">3.1.26.4</ecNumber>
    </recommendedName>
</protein>
<evidence type="ECO:0000256" key="5">
    <source>
        <dbReference type="ARBA" id="ARBA00022722"/>
    </source>
</evidence>
<dbReference type="GO" id="GO:0000287">
    <property type="term" value="F:magnesium ion binding"/>
    <property type="evidence" value="ECO:0007669"/>
    <property type="project" value="UniProtKB-UniRule"/>
</dbReference>
<dbReference type="HAMAP" id="MF_00042">
    <property type="entry name" value="RNase_H"/>
    <property type="match status" value="1"/>
</dbReference>
<evidence type="ECO:0000256" key="6">
    <source>
        <dbReference type="ARBA" id="ARBA00022723"/>
    </source>
</evidence>
<dbReference type="InterPro" id="IPR036397">
    <property type="entry name" value="RNaseH_sf"/>
</dbReference>
<feature type="compositionally biased region" description="Low complexity" evidence="11">
    <location>
        <begin position="156"/>
        <end position="187"/>
    </location>
</feature>
<dbReference type="Proteomes" id="UP000568050">
    <property type="component" value="Unassembled WGS sequence"/>
</dbReference>
<sequence length="313" mass="32391">MSIIAAADGSALGNPGPTGWAWYIDDSAWAAGGIDHGTNNIGELTAVLRLLEATADAGRAEEPLRVLCDSKYVIDSITKWMPGWKRKGWKKADGKPVKNVEIMRALDAAMQGRDVQFEWVKGHSGHRLNEAADARANGAATAIQKRTAVKEGPGLPSAVPTATAAPVGAPHPSAAPAGGPTDAAPADLFSAFTDDPDAPADACFTTVDVRGAQRMLITPRSAGQRVAAVHPAAILLGTDGSVLTADAWDEHLTDTLGTDPTITDVIEEQVGTATLLTFEVTATGGAALRGTAVWESSGDGEPTLRLHQLAPLG</sequence>
<name>A0A839QYN5_9MICO</name>
<dbReference type="SUPFAM" id="SSF53098">
    <property type="entry name" value="Ribonuclease H-like"/>
    <property type="match status" value="1"/>
</dbReference>
<comment type="cofactor">
    <cofactor evidence="10">
        <name>Mg(2+)</name>
        <dbReference type="ChEBI" id="CHEBI:18420"/>
    </cofactor>
    <text evidence="10">Binds 1 Mg(2+) ion per subunit. May bind a second metal ion at a regulatory site, or after substrate binding.</text>
</comment>
<dbReference type="RefSeq" id="WP_183377257.1">
    <property type="nucleotide sequence ID" value="NZ_CBCSFZ010000001.1"/>
</dbReference>
<feature type="binding site" evidence="10">
    <location>
        <position position="43"/>
    </location>
    <ligand>
        <name>Mg(2+)</name>
        <dbReference type="ChEBI" id="CHEBI:18420"/>
        <label>1</label>
    </ligand>
</feature>
<evidence type="ECO:0000256" key="8">
    <source>
        <dbReference type="ARBA" id="ARBA00022801"/>
    </source>
</evidence>
<evidence type="ECO:0000256" key="9">
    <source>
        <dbReference type="ARBA" id="ARBA00022842"/>
    </source>
</evidence>
<dbReference type="InterPro" id="IPR050092">
    <property type="entry name" value="RNase_H"/>
</dbReference>
<dbReference type="PROSITE" id="PS50879">
    <property type="entry name" value="RNASE_H_1"/>
    <property type="match status" value="1"/>
</dbReference>
<evidence type="ECO:0000313" key="14">
    <source>
        <dbReference type="Proteomes" id="UP000568050"/>
    </source>
</evidence>
<dbReference type="InterPro" id="IPR022892">
    <property type="entry name" value="RNaseHI"/>
</dbReference>
<evidence type="ECO:0000313" key="13">
    <source>
        <dbReference type="EMBL" id="MBB3023960.1"/>
    </source>
</evidence>
<keyword evidence="10" id="KW-0963">Cytoplasm</keyword>
<keyword evidence="14" id="KW-1185">Reference proteome</keyword>
<evidence type="ECO:0000256" key="3">
    <source>
        <dbReference type="ARBA" id="ARBA00011245"/>
    </source>
</evidence>
<dbReference type="Pfam" id="PF00075">
    <property type="entry name" value="RNase_H"/>
    <property type="match status" value="1"/>
</dbReference>
<accession>A0A839QYN5</accession>
<dbReference type="GO" id="GO:0043137">
    <property type="term" value="P:DNA replication, removal of RNA primer"/>
    <property type="evidence" value="ECO:0007669"/>
    <property type="project" value="TreeGrafter"/>
</dbReference>
<feature type="region of interest" description="Disordered" evidence="11">
    <location>
        <begin position="148"/>
        <end position="187"/>
    </location>
</feature>
<feature type="binding site" evidence="10">
    <location>
        <position position="69"/>
    </location>
    <ligand>
        <name>Mg(2+)</name>
        <dbReference type="ChEBI" id="CHEBI:18420"/>
        <label>1</label>
    </ligand>
</feature>
<comment type="subunit">
    <text evidence="3 10">Monomer.</text>
</comment>
<feature type="binding site" evidence="10">
    <location>
        <position position="8"/>
    </location>
    <ligand>
        <name>Mg(2+)</name>
        <dbReference type="ChEBI" id="CHEBI:18420"/>
        <label>1</label>
    </ligand>
</feature>
<evidence type="ECO:0000256" key="7">
    <source>
        <dbReference type="ARBA" id="ARBA00022759"/>
    </source>
</evidence>
<dbReference type="PANTHER" id="PTHR10642:SF26">
    <property type="entry name" value="RIBONUCLEASE H1"/>
    <property type="match status" value="1"/>
</dbReference>
<comment type="catalytic activity">
    <reaction evidence="1 10">
        <text>Endonucleolytic cleavage to 5'-phosphomonoester.</text>
        <dbReference type="EC" id="3.1.26.4"/>
    </reaction>
</comment>
<dbReference type="EMBL" id="JACHWP010000019">
    <property type="protein sequence ID" value="MBB3023960.1"/>
    <property type="molecule type" value="Genomic_DNA"/>
</dbReference>
<feature type="binding site" evidence="10">
    <location>
        <position position="8"/>
    </location>
    <ligand>
        <name>Mg(2+)</name>
        <dbReference type="ChEBI" id="CHEBI:18420"/>
        <label>2</label>
    </ligand>
</feature>
<dbReference type="EC" id="3.1.26.4" evidence="4 10"/>
<feature type="binding site" evidence="10">
    <location>
        <position position="133"/>
    </location>
    <ligand>
        <name>Mg(2+)</name>
        <dbReference type="ChEBI" id="CHEBI:18420"/>
        <label>2</label>
    </ligand>
</feature>
<evidence type="ECO:0000256" key="2">
    <source>
        <dbReference type="ARBA" id="ARBA00005300"/>
    </source>
</evidence>
<dbReference type="AlphaFoldDB" id="A0A839QYN5"/>
<evidence type="ECO:0000256" key="10">
    <source>
        <dbReference type="HAMAP-Rule" id="MF_00042"/>
    </source>
</evidence>
<keyword evidence="9 10" id="KW-0460">Magnesium</keyword>
<dbReference type="GO" id="GO:0003676">
    <property type="term" value="F:nucleic acid binding"/>
    <property type="evidence" value="ECO:0007669"/>
    <property type="project" value="InterPro"/>
</dbReference>
<gene>
    <name evidence="10" type="primary">rnhA</name>
    <name evidence="13" type="ORF">FHX50_002267</name>
</gene>
<dbReference type="InterPro" id="IPR012337">
    <property type="entry name" value="RNaseH-like_sf"/>
</dbReference>
<comment type="similarity">
    <text evidence="2 10">Belongs to the RNase H family.</text>
</comment>
<feature type="domain" description="RNase H type-1" evidence="12">
    <location>
        <begin position="1"/>
        <end position="141"/>
    </location>
</feature>
<dbReference type="GO" id="GO:0004523">
    <property type="term" value="F:RNA-DNA hybrid ribonuclease activity"/>
    <property type="evidence" value="ECO:0007669"/>
    <property type="project" value="UniProtKB-UniRule"/>
</dbReference>
<evidence type="ECO:0000256" key="1">
    <source>
        <dbReference type="ARBA" id="ARBA00000077"/>
    </source>
</evidence>
<keyword evidence="7 10" id="KW-0255">Endonuclease</keyword>
<dbReference type="CDD" id="cd09278">
    <property type="entry name" value="RNase_HI_prokaryote_like"/>
    <property type="match status" value="1"/>
</dbReference>